<keyword evidence="5" id="KW-0547">Nucleotide-binding</keyword>
<sequence>MTRAVLSIGSNMGDRLAHLRSVVEGFGERVVAVSPVYSTPPWGGVEQDDYLNAIVVVDDPELDCTEWLRRGQRLEQAADRVREVRWGARTLDVDVIWCAERVGDEFVAVRSTDPELTLPHPQAHRRAFVLVPWLDVAPDAVLEVDGRAQAITDLLDELPVDERTGVRRTELSLLPGAGGSASCS</sequence>
<dbReference type="GO" id="GO:0005524">
    <property type="term" value="F:ATP binding"/>
    <property type="evidence" value="ECO:0007669"/>
    <property type="project" value="UniProtKB-KW"/>
</dbReference>
<evidence type="ECO:0000256" key="1">
    <source>
        <dbReference type="ARBA" id="ARBA00000198"/>
    </source>
</evidence>
<gene>
    <name evidence="10" type="primary">folK</name>
    <name evidence="10" type="ORF">NN4_18450</name>
</gene>
<evidence type="ECO:0000256" key="3">
    <source>
        <dbReference type="ARBA" id="ARBA00013253"/>
    </source>
</evidence>
<dbReference type="NCBIfam" id="TIGR01498">
    <property type="entry name" value="folK"/>
    <property type="match status" value="1"/>
</dbReference>
<dbReference type="EMBL" id="BJXA01000009">
    <property type="protein sequence ID" value="GEM37326.1"/>
    <property type="molecule type" value="Genomic_DNA"/>
</dbReference>
<evidence type="ECO:0000256" key="8">
    <source>
        <dbReference type="ARBA" id="ARBA00022909"/>
    </source>
</evidence>
<comment type="pathway">
    <text evidence="2">Cofactor biosynthesis; tetrahydrofolate biosynthesis; 2-amino-4-hydroxy-6-hydroxymethyl-7,8-dihydropteridine diphosphate from 7,8-dihydroneopterin triphosphate: step 4/4.</text>
</comment>
<comment type="caution">
    <text evidence="10">The sequence shown here is derived from an EMBL/GenBank/DDBJ whole genome shotgun (WGS) entry which is preliminary data.</text>
</comment>
<comment type="catalytic activity">
    <reaction evidence="1">
        <text>6-hydroxymethyl-7,8-dihydropterin + ATP = (7,8-dihydropterin-6-yl)methyl diphosphate + AMP + H(+)</text>
        <dbReference type="Rhea" id="RHEA:11412"/>
        <dbReference type="ChEBI" id="CHEBI:15378"/>
        <dbReference type="ChEBI" id="CHEBI:30616"/>
        <dbReference type="ChEBI" id="CHEBI:44841"/>
        <dbReference type="ChEBI" id="CHEBI:72950"/>
        <dbReference type="ChEBI" id="CHEBI:456215"/>
        <dbReference type="EC" id="2.7.6.3"/>
    </reaction>
</comment>
<dbReference type="InterPro" id="IPR035907">
    <property type="entry name" value="Hppk_sf"/>
</dbReference>
<dbReference type="InterPro" id="IPR000550">
    <property type="entry name" value="Hppk"/>
</dbReference>
<name>A0A511MC43_9NOCA</name>
<dbReference type="PANTHER" id="PTHR43071:SF1">
    <property type="entry name" value="2-AMINO-4-HYDROXY-6-HYDROXYMETHYLDIHYDROPTERIDINE PYROPHOSPHOKINASE"/>
    <property type="match status" value="1"/>
</dbReference>
<keyword evidence="8" id="KW-0289">Folate biosynthesis</keyword>
<dbReference type="CDD" id="cd00483">
    <property type="entry name" value="HPPK"/>
    <property type="match status" value="1"/>
</dbReference>
<dbReference type="RefSeq" id="WP_147129482.1">
    <property type="nucleotide sequence ID" value="NZ_BJXA01000009.1"/>
</dbReference>
<reference evidence="10 11" key="1">
    <citation type="submission" date="2019-07" db="EMBL/GenBank/DDBJ databases">
        <title>Whole genome shotgun sequence of Nocardia ninae NBRC 108245.</title>
        <authorList>
            <person name="Hosoyama A."/>
            <person name="Uohara A."/>
            <person name="Ohji S."/>
            <person name="Ichikawa N."/>
        </authorList>
    </citation>
    <scope>NUCLEOTIDE SEQUENCE [LARGE SCALE GENOMIC DNA]</scope>
    <source>
        <strain evidence="10 11">NBRC 108245</strain>
    </source>
</reference>
<evidence type="ECO:0000259" key="9">
    <source>
        <dbReference type="PROSITE" id="PS00794"/>
    </source>
</evidence>
<dbReference type="AlphaFoldDB" id="A0A511MC43"/>
<dbReference type="SUPFAM" id="SSF55083">
    <property type="entry name" value="6-hydroxymethyl-7,8-dihydropterin pyrophosphokinase, HPPK"/>
    <property type="match status" value="1"/>
</dbReference>
<dbReference type="OrthoDB" id="9808041at2"/>
<keyword evidence="4" id="KW-0808">Transferase</keyword>
<organism evidence="10 11">
    <name type="scientific">Nocardia ninae NBRC 108245</name>
    <dbReference type="NCBI Taxonomy" id="1210091"/>
    <lineage>
        <taxon>Bacteria</taxon>
        <taxon>Bacillati</taxon>
        <taxon>Actinomycetota</taxon>
        <taxon>Actinomycetes</taxon>
        <taxon>Mycobacteriales</taxon>
        <taxon>Nocardiaceae</taxon>
        <taxon>Nocardia</taxon>
    </lineage>
</organism>
<dbReference type="PANTHER" id="PTHR43071">
    <property type="entry name" value="2-AMINO-4-HYDROXY-6-HYDROXYMETHYLDIHYDROPTERIDINE PYROPHOSPHOKINASE"/>
    <property type="match status" value="1"/>
</dbReference>
<evidence type="ECO:0000313" key="10">
    <source>
        <dbReference type="EMBL" id="GEM37326.1"/>
    </source>
</evidence>
<keyword evidence="7" id="KW-0067">ATP-binding</keyword>
<dbReference type="GO" id="GO:0003848">
    <property type="term" value="F:2-amino-4-hydroxy-6-hydroxymethyldihydropteridine diphosphokinase activity"/>
    <property type="evidence" value="ECO:0007669"/>
    <property type="project" value="UniProtKB-EC"/>
</dbReference>
<keyword evidence="11" id="KW-1185">Reference proteome</keyword>
<dbReference type="GO" id="GO:0046654">
    <property type="term" value="P:tetrahydrofolate biosynthetic process"/>
    <property type="evidence" value="ECO:0007669"/>
    <property type="project" value="UniProtKB-UniPathway"/>
</dbReference>
<evidence type="ECO:0000256" key="6">
    <source>
        <dbReference type="ARBA" id="ARBA00022777"/>
    </source>
</evidence>
<evidence type="ECO:0000256" key="2">
    <source>
        <dbReference type="ARBA" id="ARBA00005051"/>
    </source>
</evidence>
<accession>A0A511MC43</accession>
<evidence type="ECO:0000256" key="7">
    <source>
        <dbReference type="ARBA" id="ARBA00022840"/>
    </source>
</evidence>
<evidence type="ECO:0000256" key="4">
    <source>
        <dbReference type="ARBA" id="ARBA00022679"/>
    </source>
</evidence>
<keyword evidence="6 10" id="KW-0418">Kinase</keyword>
<dbReference type="Proteomes" id="UP000321424">
    <property type="component" value="Unassembled WGS sequence"/>
</dbReference>
<dbReference type="EC" id="2.7.6.3" evidence="3"/>
<dbReference type="Pfam" id="PF01288">
    <property type="entry name" value="HPPK"/>
    <property type="match status" value="1"/>
</dbReference>
<evidence type="ECO:0000256" key="5">
    <source>
        <dbReference type="ARBA" id="ARBA00022741"/>
    </source>
</evidence>
<proteinExistence type="predicted"/>
<feature type="domain" description="7,8-dihydro-6-hydroxymethylpterin-pyrophosphokinase" evidence="9">
    <location>
        <begin position="85"/>
        <end position="96"/>
    </location>
</feature>
<dbReference type="UniPathway" id="UPA00077">
    <property type="reaction ID" value="UER00155"/>
</dbReference>
<dbReference type="GO" id="GO:0046656">
    <property type="term" value="P:folic acid biosynthetic process"/>
    <property type="evidence" value="ECO:0007669"/>
    <property type="project" value="UniProtKB-KW"/>
</dbReference>
<evidence type="ECO:0000313" key="11">
    <source>
        <dbReference type="Proteomes" id="UP000321424"/>
    </source>
</evidence>
<dbReference type="Gene3D" id="3.30.70.560">
    <property type="entry name" value="7,8-Dihydro-6-hydroxymethylpterin-pyrophosphokinase HPPK"/>
    <property type="match status" value="1"/>
</dbReference>
<protein>
    <recommendedName>
        <fullName evidence="3">2-amino-4-hydroxy-6-hydroxymethyldihydropteridine diphosphokinase</fullName>
        <ecNumber evidence="3">2.7.6.3</ecNumber>
    </recommendedName>
</protein>
<dbReference type="PROSITE" id="PS00794">
    <property type="entry name" value="HPPK"/>
    <property type="match status" value="1"/>
</dbReference>
<dbReference type="GO" id="GO:0016301">
    <property type="term" value="F:kinase activity"/>
    <property type="evidence" value="ECO:0007669"/>
    <property type="project" value="UniProtKB-KW"/>
</dbReference>